<dbReference type="SUPFAM" id="SSF52540">
    <property type="entry name" value="P-loop containing nucleoside triphosphate hydrolases"/>
    <property type="match status" value="1"/>
</dbReference>
<sequence>MKEREPRRPRDNKQRRDKTKDTAPRILERRPTQEPKVLAINNTVNTQDCRPGPAPQSQLPPQSSIQEKTKSDSPPTGTVPFYRRQDQFQMEAVMKVLTDHPGHFVVGVVGQQGVGKSTILSAFTDRPAEAFPTQSNDLFLAHGHKTLGIDMYACPERVLLLDTEPLLCWTVLEKALQHTSLQGTSPDAWLEMDSLYQLVFLLSVCNVVLVVMEGTDVDMDMLQCLRRAELLKFRIPDFPLLNTNMFGPHDMNYYPDIMFVCNKCQESEWTRSNYLQVQSMLDQTFQDTQMKIKGTGSLASVLPGFNTAEAVVSPLNLYFLPWKHQTQMESFEVLVQSLRDMVMAAPRRRGRKNHLSEKEWFKNAVKVYDMVRRSEYIRDYTKSIRKLRDP</sequence>
<keyword evidence="2" id="KW-0866">Nonsense-mediated mRNA decay</keyword>
<reference evidence="4 5" key="1">
    <citation type="submission" date="2016-07" db="EMBL/GenBank/DDBJ databases">
        <title>Pervasive Adenine N6-methylation of Active Genes in Fungi.</title>
        <authorList>
            <consortium name="DOE Joint Genome Institute"/>
            <person name="Mondo S.J."/>
            <person name="Dannebaum R.O."/>
            <person name="Kuo R.C."/>
            <person name="Labutti K."/>
            <person name="Haridas S."/>
            <person name="Kuo A."/>
            <person name="Salamov A."/>
            <person name="Ahrendt S.R."/>
            <person name="Lipzen A."/>
            <person name="Sullivan W."/>
            <person name="Andreopoulos W.B."/>
            <person name="Clum A."/>
            <person name="Lindquist E."/>
            <person name="Daum C."/>
            <person name="Ramamoorthy G.K."/>
            <person name="Gryganskyi A."/>
            <person name="Culley D."/>
            <person name="Magnuson J.K."/>
            <person name="James T.Y."/>
            <person name="O'Malley M.A."/>
            <person name="Stajich J.E."/>
            <person name="Spatafora J.W."/>
            <person name="Visel A."/>
            <person name="Grigoriev I.V."/>
        </authorList>
    </citation>
    <scope>NUCLEOTIDE SEQUENCE [LARGE SCALE GENOMIC DNA]</scope>
    <source>
        <strain evidence="4 5">NRRL 3301</strain>
    </source>
</reference>
<evidence type="ECO:0000313" key="4">
    <source>
        <dbReference type="EMBL" id="ORX44592.1"/>
    </source>
</evidence>
<gene>
    <name evidence="4" type="ORF">DM01DRAFT_1340349</name>
</gene>
<keyword evidence="5" id="KW-1185">Reference proteome</keyword>
<dbReference type="EMBL" id="MCGT01000047">
    <property type="protein sequence ID" value="ORX44592.1"/>
    <property type="molecule type" value="Genomic_DNA"/>
</dbReference>
<evidence type="ECO:0000313" key="5">
    <source>
        <dbReference type="Proteomes" id="UP000242146"/>
    </source>
</evidence>
<evidence type="ECO:0000256" key="1">
    <source>
        <dbReference type="ARBA" id="ARBA00007712"/>
    </source>
</evidence>
<dbReference type="PANTHER" id="PTHR14270:SF0">
    <property type="entry name" value="NONSENSE-MEDIATED MRNA DECAY FACTOR SMG9"/>
    <property type="match status" value="1"/>
</dbReference>
<dbReference type="OrthoDB" id="79514at2759"/>
<dbReference type="Proteomes" id="UP000242146">
    <property type="component" value="Unassembled WGS sequence"/>
</dbReference>
<dbReference type="Gene3D" id="3.40.50.300">
    <property type="entry name" value="P-loop containing nucleotide triphosphate hydrolases"/>
    <property type="match status" value="1"/>
</dbReference>
<accession>A0A1X2G4C7</accession>
<proteinExistence type="inferred from homology"/>
<comment type="similarity">
    <text evidence="1">Belongs to the SMG9 family.</text>
</comment>
<protein>
    <recommendedName>
        <fullName evidence="6">Protein SMG9</fullName>
    </recommendedName>
</protein>
<evidence type="ECO:0000256" key="2">
    <source>
        <dbReference type="ARBA" id="ARBA00023161"/>
    </source>
</evidence>
<evidence type="ECO:0000256" key="3">
    <source>
        <dbReference type="SAM" id="MobiDB-lite"/>
    </source>
</evidence>
<dbReference type="STRING" id="101127.A0A1X2G4C7"/>
<comment type="caution">
    <text evidence="4">The sequence shown here is derived from an EMBL/GenBank/DDBJ whole genome shotgun (WGS) entry which is preliminary data.</text>
</comment>
<dbReference type="GO" id="GO:0000184">
    <property type="term" value="P:nuclear-transcribed mRNA catabolic process, nonsense-mediated decay"/>
    <property type="evidence" value="ECO:0007669"/>
    <property type="project" value="UniProtKB-KW"/>
</dbReference>
<dbReference type="PANTHER" id="PTHR14270">
    <property type="entry name" value="NONSENSE-MEDIATED MRNA DECAY FACTOR SMG9"/>
    <property type="match status" value="1"/>
</dbReference>
<feature type="compositionally biased region" description="Low complexity" evidence="3">
    <location>
        <begin position="55"/>
        <end position="64"/>
    </location>
</feature>
<evidence type="ECO:0008006" key="6">
    <source>
        <dbReference type="Google" id="ProtNLM"/>
    </source>
</evidence>
<feature type="region of interest" description="Disordered" evidence="3">
    <location>
        <begin position="1"/>
        <end position="79"/>
    </location>
</feature>
<feature type="compositionally biased region" description="Basic and acidic residues" evidence="3">
    <location>
        <begin position="1"/>
        <end position="33"/>
    </location>
</feature>
<dbReference type="AlphaFoldDB" id="A0A1X2G4C7"/>
<dbReference type="InterPro" id="IPR039177">
    <property type="entry name" value="SMG9"/>
</dbReference>
<organism evidence="4 5">
    <name type="scientific">Hesseltinella vesiculosa</name>
    <dbReference type="NCBI Taxonomy" id="101127"/>
    <lineage>
        <taxon>Eukaryota</taxon>
        <taxon>Fungi</taxon>
        <taxon>Fungi incertae sedis</taxon>
        <taxon>Mucoromycota</taxon>
        <taxon>Mucoromycotina</taxon>
        <taxon>Mucoromycetes</taxon>
        <taxon>Mucorales</taxon>
        <taxon>Cunninghamellaceae</taxon>
        <taxon>Hesseltinella</taxon>
    </lineage>
</organism>
<name>A0A1X2G4C7_9FUNG</name>
<dbReference type="InterPro" id="IPR027417">
    <property type="entry name" value="P-loop_NTPase"/>
</dbReference>